<feature type="transmembrane region" description="Helical" evidence="1">
    <location>
        <begin position="39"/>
        <end position="57"/>
    </location>
</feature>
<keyword evidence="1" id="KW-1133">Transmembrane helix</keyword>
<keyword evidence="1" id="KW-0812">Transmembrane</keyword>
<keyword evidence="3" id="KW-1185">Reference proteome</keyword>
<organism evidence="2 3">
    <name type="scientific">Aquimarina addita</name>
    <dbReference type="NCBI Taxonomy" id="870485"/>
    <lineage>
        <taxon>Bacteria</taxon>
        <taxon>Pseudomonadati</taxon>
        <taxon>Bacteroidota</taxon>
        <taxon>Flavobacteriia</taxon>
        <taxon>Flavobacteriales</taxon>
        <taxon>Flavobacteriaceae</taxon>
        <taxon>Aquimarina</taxon>
    </lineage>
</organism>
<evidence type="ECO:0000313" key="3">
    <source>
        <dbReference type="Proteomes" id="UP001500459"/>
    </source>
</evidence>
<evidence type="ECO:0000256" key="1">
    <source>
        <dbReference type="SAM" id="Phobius"/>
    </source>
</evidence>
<dbReference type="EMBL" id="BAABCW010000005">
    <property type="protein sequence ID" value="GAA4115557.1"/>
    <property type="molecule type" value="Genomic_DNA"/>
</dbReference>
<reference evidence="3" key="1">
    <citation type="journal article" date="2019" name="Int. J. Syst. Evol. Microbiol.">
        <title>The Global Catalogue of Microorganisms (GCM) 10K type strain sequencing project: providing services to taxonomists for standard genome sequencing and annotation.</title>
        <authorList>
            <consortium name="The Broad Institute Genomics Platform"/>
            <consortium name="The Broad Institute Genome Sequencing Center for Infectious Disease"/>
            <person name="Wu L."/>
            <person name="Ma J."/>
        </authorList>
    </citation>
    <scope>NUCLEOTIDE SEQUENCE [LARGE SCALE GENOMIC DNA]</scope>
    <source>
        <strain evidence="3">JCM 17106</strain>
    </source>
</reference>
<proteinExistence type="predicted"/>
<feature type="transmembrane region" description="Helical" evidence="1">
    <location>
        <begin position="101"/>
        <end position="120"/>
    </location>
</feature>
<protein>
    <submittedName>
        <fullName evidence="2">Uncharacterized protein</fullName>
    </submittedName>
</protein>
<feature type="transmembrane region" description="Helical" evidence="1">
    <location>
        <begin position="127"/>
        <end position="145"/>
    </location>
</feature>
<comment type="caution">
    <text evidence="2">The sequence shown here is derived from an EMBL/GenBank/DDBJ whole genome shotgun (WGS) entry which is preliminary data.</text>
</comment>
<feature type="transmembrane region" description="Helical" evidence="1">
    <location>
        <begin position="69"/>
        <end position="89"/>
    </location>
</feature>
<accession>A0ABP7XGC0</accession>
<dbReference type="Proteomes" id="UP001500459">
    <property type="component" value="Unassembled WGS sequence"/>
</dbReference>
<sequence length="148" mass="17347">MYYLILITSSSVLLALIFKRLPDLSNKISQSFSWVIQKPIVRVVIFIIFNSAIYFVLGIDQIKTSFSIIPDVDTFIFYSFFYIVGWILFKSKHLLQCIVRLDWVSVILGFILFLTCIMLSEVLSSEIKIIISSLFTWLLIFWNYSDIY</sequence>
<keyword evidence="1" id="KW-0472">Membrane</keyword>
<evidence type="ECO:0000313" key="2">
    <source>
        <dbReference type="EMBL" id="GAA4115557.1"/>
    </source>
</evidence>
<gene>
    <name evidence="2" type="ORF">GCM10022393_15710</name>
</gene>
<name>A0ABP7XGC0_9FLAO</name>